<feature type="domain" description="Peptidase M20 dimerisation" evidence="16">
    <location>
        <begin position="180"/>
        <end position="287"/>
    </location>
</feature>
<dbReference type="InterPro" id="IPR036264">
    <property type="entry name" value="Bact_exopeptidase_dim_dom"/>
</dbReference>
<dbReference type="Gene3D" id="3.40.630.10">
    <property type="entry name" value="Zn peptidases"/>
    <property type="match status" value="1"/>
</dbReference>
<comment type="function">
    <text evidence="15">Catalyzes the hydrolysis of N-succinyl-L,L-diaminopimelic acid (SDAP), forming succinate and LL-2,6-diaminopimelate (DAP), an intermediate involved in the bacterial biosynthesis of lysine and meso-diaminopimelic acid, an essential component of bacterial cell walls.</text>
</comment>
<keyword evidence="7 15" id="KW-0479">Metal-binding</keyword>
<dbReference type="SUPFAM" id="SSF55031">
    <property type="entry name" value="Bacterial exopeptidase dimerisation domain"/>
    <property type="match status" value="1"/>
</dbReference>
<dbReference type="RefSeq" id="WP_313918259.1">
    <property type="nucleotide sequence ID" value="NZ_CP135076.1"/>
</dbReference>
<dbReference type="NCBIfam" id="TIGR01246">
    <property type="entry name" value="dapE_proteo"/>
    <property type="match status" value="1"/>
</dbReference>
<dbReference type="PANTHER" id="PTHR43808">
    <property type="entry name" value="ACETYLORNITHINE DEACETYLASE"/>
    <property type="match status" value="1"/>
</dbReference>
<feature type="binding site" evidence="15">
    <location>
        <position position="108"/>
    </location>
    <ligand>
        <name>Zn(2+)</name>
        <dbReference type="ChEBI" id="CHEBI:29105"/>
        <label>1</label>
    </ligand>
</feature>
<evidence type="ECO:0000313" key="18">
    <source>
        <dbReference type="Proteomes" id="UP001302249"/>
    </source>
</evidence>
<keyword evidence="8 15" id="KW-0378">Hydrolase</keyword>
<feature type="binding site" evidence="15">
    <location>
        <position position="167"/>
    </location>
    <ligand>
        <name>Zn(2+)</name>
        <dbReference type="ChEBI" id="CHEBI:29105"/>
        <label>1</label>
    </ligand>
</feature>
<dbReference type="Pfam" id="PF01546">
    <property type="entry name" value="Peptidase_M20"/>
    <property type="match status" value="1"/>
</dbReference>
<evidence type="ECO:0000256" key="12">
    <source>
        <dbReference type="ARBA" id="ARBA00023285"/>
    </source>
</evidence>
<evidence type="ECO:0000256" key="7">
    <source>
        <dbReference type="ARBA" id="ARBA00022723"/>
    </source>
</evidence>
<feature type="binding site" evidence="15">
    <location>
        <position position="139"/>
    </location>
    <ligand>
        <name>Zn(2+)</name>
        <dbReference type="ChEBI" id="CHEBI:29105"/>
        <label>2</label>
    </ligand>
</feature>
<evidence type="ECO:0000256" key="2">
    <source>
        <dbReference type="ARBA" id="ARBA00006746"/>
    </source>
</evidence>
<sequence>MTDESMLRDAVALASRLIDAESVTPAGPAVFDALEAMLHPLGFAVERFHAGEAPDGPVENLLAVRGTGSPHFAFAGHLDVVPPGEGWSSDPFAADIRGGLLYGRGAVDMKGAIAAFVAAVARQAAGNGTLSLIITGDEEGPAIHGTRALIDRLRGRSLIPDLCLVGEPTSVDRLGDTIKIGRRGSVNIWIDVPGRQGHVAYPHLADNPVPKLVRALAAIDALPLDQGTEWFQPSNIEITDLAVGNPAHNVIPAAASARISIRFNDLHRGEDLARLIERTVHAHAPEATVTPRISGEAFLTEPGPFSDLVSDAIQAEAGTCPTLSTGGGTSDARFLSQLCPVVEFGLVNATMHKLDEAVAVADLDRLSRIYADILARAFRR</sequence>
<comment type="catalytic activity">
    <reaction evidence="14 15">
        <text>N-succinyl-(2S,6S)-2,6-diaminopimelate + H2O = (2S,6S)-2,6-diaminopimelate + succinate</text>
        <dbReference type="Rhea" id="RHEA:22608"/>
        <dbReference type="ChEBI" id="CHEBI:15377"/>
        <dbReference type="ChEBI" id="CHEBI:30031"/>
        <dbReference type="ChEBI" id="CHEBI:57609"/>
        <dbReference type="ChEBI" id="CHEBI:58087"/>
        <dbReference type="EC" id="3.5.1.18"/>
    </reaction>
</comment>
<organism evidence="17 18">
    <name type="scientific">Stakelama saccharophila</name>
    <dbReference type="NCBI Taxonomy" id="3075605"/>
    <lineage>
        <taxon>Bacteria</taxon>
        <taxon>Pseudomonadati</taxon>
        <taxon>Pseudomonadota</taxon>
        <taxon>Alphaproteobacteria</taxon>
        <taxon>Sphingomonadales</taxon>
        <taxon>Sphingomonadaceae</taxon>
        <taxon>Stakelama</taxon>
    </lineage>
</organism>
<accession>A0ABZ0BCK4</accession>
<name>A0ABZ0BCK4_9SPHN</name>
<feature type="active site" description="Proton acceptor" evidence="15">
    <location>
        <position position="138"/>
    </location>
</feature>
<keyword evidence="11 15" id="KW-0457">Lysine biosynthesis</keyword>
<reference evidence="17 18" key="1">
    <citation type="submission" date="2023-09" db="EMBL/GenBank/DDBJ databases">
        <authorList>
            <person name="Rey-Velasco X."/>
        </authorList>
    </citation>
    <scope>NUCLEOTIDE SEQUENCE [LARGE SCALE GENOMIC DNA]</scope>
    <source>
        <strain evidence="17 18">W311</strain>
    </source>
</reference>
<gene>
    <name evidence="15 17" type="primary">dapE</name>
    <name evidence="17" type="ORF">RPR59_07500</name>
</gene>
<evidence type="ECO:0000256" key="5">
    <source>
        <dbReference type="ARBA" id="ARBA00022391"/>
    </source>
</evidence>
<dbReference type="NCBIfam" id="NF009557">
    <property type="entry name" value="PRK13009.1"/>
    <property type="match status" value="1"/>
</dbReference>
<evidence type="ECO:0000256" key="8">
    <source>
        <dbReference type="ARBA" id="ARBA00022801"/>
    </source>
</evidence>
<dbReference type="PANTHER" id="PTHR43808:SF31">
    <property type="entry name" value="N-ACETYL-L-CITRULLINE DEACETYLASE"/>
    <property type="match status" value="1"/>
</dbReference>
<comment type="cofactor">
    <cofactor evidence="15">
        <name>Zn(2+)</name>
        <dbReference type="ChEBI" id="CHEBI:29105"/>
    </cofactor>
    <cofactor evidence="15">
        <name>Co(2+)</name>
        <dbReference type="ChEBI" id="CHEBI:48828"/>
    </cofactor>
    <text evidence="15">Binds 2 Zn(2+) or Co(2+) ions per subunit.</text>
</comment>
<keyword evidence="12 15" id="KW-0170">Cobalt</keyword>
<dbReference type="InterPro" id="IPR001261">
    <property type="entry name" value="ArgE/DapE_CS"/>
</dbReference>
<evidence type="ECO:0000259" key="16">
    <source>
        <dbReference type="Pfam" id="PF07687"/>
    </source>
</evidence>
<evidence type="ECO:0000256" key="14">
    <source>
        <dbReference type="ARBA" id="ARBA00051301"/>
    </source>
</evidence>
<evidence type="ECO:0000256" key="4">
    <source>
        <dbReference type="ARBA" id="ARBA00011921"/>
    </source>
</evidence>
<dbReference type="GO" id="GO:0009014">
    <property type="term" value="F:succinyl-diaminopimelate desuccinylase activity"/>
    <property type="evidence" value="ECO:0007669"/>
    <property type="project" value="UniProtKB-EC"/>
</dbReference>
<evidence type="ECO:0000256" key="13">
    <source>
        <dbReference type="ARBA" id="ARBA00031891"/>
    </source>
</evidence>
<dbReference type="Pfam" id="PF07687">
    <property type="entry name" value="M20_dimer"/>
    <property type="match status" value="1"/>
</dbReference>
<dbReference type="HAMAP" id="MF_01690">
    <property type="entry name" value="DapE"/>
    <property type="match status" value="1"/>
</dbReference>
<dbReference type="EC" id="3.5.1.18" evidence="4 15"/>
<evidence type="ECO:0000256" key="9">
    <source>
        <dbReference type="ARBA" id="ARBA00022833"/>
    </source>
</evidence>
<feature type="binding site" evidence="15">
    <location>
        <position position="77"/>
    </location>
    <ligand>
        <name>Zn(2+)</name>
        <dbReference type="ChEBI" id="CHEBI:29105"/>
        <label>1</label>
    </ligand>
</feature>
<evidence type="ECO:0000256" key="6">
    <source>
        <dbReference type="ARBA" id="ARBA00022605"/>
    </source>
</evidence>
<evidence type="ECO:0000256" key="3">
    <source>
        <dbReference type="ARBA" id="ARBA00011738"/>
    </source>
</evidence>
<comment type="pathway">
    <text evidence="1 15">Amino-acid biosynthesis; L-lysine biosynthesis via DAP pathway; LL-2,6-diaminopimelate from (S)-tetrahydrodipicolinate (succinylase route): step 3/3.</text>
</comment>
<evidence type="ECO:0000256" key="15">
    <source>
        <dbReference type="HAMAP-Rule" id="MF_01690"/>
    </source>
</evidence>
<dbReference type="SUPFAM" id="SSF53187">
    <property type="entry name" value="Zn-dependent exopeptidases"/>
    <property type="match status" value="1"/>
</dbReference>
<proteinExistence type="inferred from homology"/>
<comment type="subunit">
    <text evidence="3 15">Homodimer.</text>
</comment>
<keyword evidence="6 15" id="KW-0028">Amino-acid biosynthesis</keyword>
<dbReference type="Proteomes" id="UP001302249">
    <property type="component" value="Chromosome"/>
</dbReference>
<dbReference type="EMBL" id="CP135076">
    <property type="protein sequence ID" value="WNO55078.1"/>
    <property type="molecule type" value="Genomic_DNA"/>
</dbReference>
<dbReference type="PROSITE" id="PS00759">
    <property type="entry name" value="ARGE_DAPE_CPG2_2"/>
    <property type="match status" value="1"/>
</dbReference>
<evidence type="ECO:0000313" key="17">
    <source>
        <dbReference type="EMBL" id="WNO55078.1"/>
    </source>
</evidence>
<dbReference type="InterPro" id="IPR011650">
    <property type="entry name" value="Peptidase_M20_dimer"/>
</dbReference>
<feature type="active site" evidence="15">
    <location>
        <position position="79"/>
    </location>
</feature>
<keyword evidence="9 15" id="KW-0862">Zinc</keyword>
<dbReference type="InterPro" id="IPR005941">
    <property type="entry name" value="DapE_proteobac"/>
</dbReference>
<comment type="similarity">
    <text evidence="2 15">Belongs to the peptidase M20A family. DapE subfamily.</text>
</comment>
<keyword evidence="18" id="KW-1185">Reference proteome</keyword>
<evidence type="ECO:0000256" key="10">
    <source>
        <dbReference type="ARBA" id="ARBA00022915"/>
    </source>
</evidence>
<evidence type="ECO:0000256" key="11">
    <source>
        <dbReference type="ARBA" id="ARBA00023154"/>
    </source>
</evidence>
<feature type="binding site" evidence="15">
    <location>
        <position position="352"/>
    </location>
    <ligand>
        <name>Zn(2+)</name>
        <dbReference type="ChEBI" id="CHEBI:29105"/>
        <label>2</label>
    </ligand>
</feature>
<dbReference type="Gene3D" id="3.30.70.360">
    <property type="match status" value="1"/>
</dbReference>
<feature type="binding site" evidence="15">
    <location>
        <position position="108"/>
    </location>
    <ligand>
        <name>Zn(2+)</name>
        <dbReference type="ChEBI" id="CHEBI:29105"/>
        <label>2</label>
    </ligand>
</feature>
<dbReference type="CDD" id="cd03891">
    <property type="entry name" value="M20_DapE_proteobac"/>
    <property type="match status" value="1"/>
</dbReference>
<keyword evidence="10 15" id="KW-0220">Diaminopimelate biosynthesis</keyword>
<dbReference type="InterPro" id="IPR002933">
    <property type="entry name" value="Peptidase_M20"/>
</dbReference>
<protein>
    <recommendedName>
        <fullName evidence="5 15">Succinyl-diaminopimelate desuccinylase</fullName>
        <shortName evidence="15">SDAP desuccinylase</shortName>
        <ecNumber evidence="4 15">3.5.1.18</ecNumber>
    </recommendedName>
    <alternativeName>
        <fullName evidence="13 15">N-succinyl-LL-2,6-diaminoheptanedioate amidohydrolase</fullName>
    </alternativeName>
</protein>
<evidence type="ECO:0000256" key="1">
    <source>
        <dbReference type="ARBA" id="ARBA00005130"/>
    </source>
</evidence>
<dbReference type="InterPro" id="IPR050072">
    <property type="entry name" value="Peptidase_M20A"/>
</dbReference>